<dbReference type="InterPro" id="IPR041916">
    <property type="entry name" value="Anti_sigma_zinc_sf"/>
</dbReference>
<evidence type="ECO:0000256" key="1">
    <source>
        <dbReference type="SAM" id="MobiDB-lite"/>
    </source>
</evidence>
<evidence type="ECO:0000256" key="2">
    <source>
        <dbReference type="SAM" id="Phobius"/>
    </source>
</evidence>
<feature type="region of interest" description="Disordered" evidence="1">
    <location>
        <begin position="64"/>
        <end position="92"/>
    </location>
</feature>
<protein>
    <recommendedName>
        <fullName evidence="3">Putative zinc-finger domain-containing protein</fullName>
    </recommendedName>
</protein>
<comment type="caution">
    <text evidence="4">The sequence shown here is derived from an EMBL/GenBank/DDBJ whole genome shotgun (WGS) entry which is preliminary data.</text>
</comment>
<proteinExistence type="predicted"/>
<evidence type="ECO:0000313" key="5">
    <source>
        <dbReference type="Proteomes" id="UP000274358"/>
    </source>
</evidence>
<dbReference type="InterPro" id="IPR027383">
    <property type="entry name" value="Znf_put"/>
</dbReference>
<keyword evidence="2" id="KW-0812">Transmembrane</keyword>
<feature type="transmembrane region" description="Helical" evidence="2">
    <location>
        <begin position="100"/>
        <end position="119"/>
    </location>
</feature>
<evidence type="ECO:0000313" key="4">
    <source>
        <dbReference type="EMBL" id="RUL69419.1"/>
    </source>
</evidence>
<evidence type="ECO:0000259" key="3">
    <source>
        <dbReference type="Pfam" id="PF13490"/>
    </source>
</evidence>
<keyword evidence="2" id="KW-1133">Transmembrane helix</keyword>
<organism evidence="4 5">
    <name type="scientific">Dyella choica</name>
    <dbReference type="NCBI Taxonomy" id="1927959"/>
    <lineage>
        <taxon>Bacteria</taxon>
        <taxon>Pseudomonadati</taxon>
        <taxon>Pseudomonadota</taxon>
        <taxon>Gammaproteobacteria</taxon>
        <taxon>Lysobacterales</taxon>
        <taxon>Rhodanobacteraceae</taxon>
        <taxon>Dyella</taxon>
    </lineage>
</organism>
<dbReference type="AlphaFoldDB" id="A0A432LZR0"/>
<gene>
    <name evidence="4" type="ORF">EKH80_22340</name>
</gene>
<feature type="compositionally biased region" description="Basic residues" evidence="1">
    <location>
        <begin position="74"/>
        <end position="84"/>
    </location>
</feature>
<keyword evidence="5" id="KW-1185">Reference proteome</keyword>
<sequence>MSGRVIKFEGSIHAEADRLLPWYVNGTLQADEQLHVERHLAECAGCQHEVAWLREVQKEFAAQAEQDDVSPKMQHPHQRTRKQRSASPASSMWRRREKRLAWLAVAQALIILALGVILLSQPHVRYHTLSAPGDKGALLVVVFDAQTHEAQMRTLVRESGARIVGGPTAEGAYVLRVPDAREASARKILAGSPQVTLVEDLSSGGNP</sequence>
<dbReference type="EMBL" id="RYYV01000033">
    <property type="protein sequence ID" value="RUL69419.1"/>
    <property type="molecule type" value="Genomic_DNA"/>
</dbReference>
<keyword evidence="2" id="KW-0472">Membrane</keyword>
<accession>A0A432LZR0</accession>
<feature type="domain" description="Putative zinc-finger" evidence="3">
    <location>
        <begin position="15"/>
        <end position="47"/>
    </location>
</feature>
<dbReference type="Proteomes" id="UP000274358">
    <property type="component" value="Unassembled WGS sequence"/>
</dbReference>
<dbReference type="RefSeq" id="WP_126687018.1">
    <property type="nucleotide sequence ID" value="NZ_RYYV01000033.1"/>
</dbReference>
<dbReference type="OrthoDB" id="7554380at2"/>
<reference evidence="4 5" key="1">
    <citation type="submission" date="2018-12" db="EMBL/GenBank/DDBJ databases">
        <title>Dyella dinghuensis sp. nov. DHOA06 and Dyella choica sp. nov. 4M-K27, isolated from forest soil.</title>
        <authorList>
            <person name="Qiu L.-H."/>
            <person name="Gao Z.-H."/>
        </authorList>
    </citation>
    <scope>NUCLEOTIDE SEQUENCE [LARGE SCALE GENOMIC DNA]</scope>
    <source>
        <strain evidence="4 5">4M-K27</strain>
    </source>
</reference>
<dbReference type="Pfam" id="PF13490">
    <property type="entry name" value="zf-HC2"/>
    <property type="match status" value="1"/>
</dbReference>
<dbReference type="Gene3D" id="1.10.10.1320">
    <property type="entry name" value="Anti-sigma factor, zinc-finger domain"/>
    <property type="match status" value="1"/>
</dbReference>
<name>A0A432LZR0_9GAMM</name>